<dbReference type="Pfam" id="PF01715">
    <property type="entry name" value="IPPT"/>
    <property type="match status" value="1"/>
</dbReference>
<comment type="caution">
    <text evidence="10">Lacks conserved residue(s) required for the propagation of feature annotation.</text>
</comment>
<evidence type="ECO:0000256" key="2">
    <source>
        <dbReference type="ARBA" id="ARBA00003213"/>
    </source>
</evidence>
<dbReference type="GO" id="GO:0006400">
    <property type="term" value="P:tRNA modification"/>
    <property type="evidence" value="ECO:0007669"/>
    <property type="project" value="TreeGrafter"/>
</dbReference>
<evidence type="ECO:0000256" key="3">
    <source>
        <dbReference type="ARBA" id="ARBA00005842"/>
    </source>
</evidence>
<dbReference type="GO" id="GO:0052381">
    <property type="term" value="F:tRNA dimethylallyltransferase activity"/>
    <property type="evidence" value="ECO:0007669"/>
    <property type="project" value="UniProtKB-UniRule"/>
</dbReference>
<dbReference type="EC" id="2.5.1.75" evidence="10"/>
<evidence type="ECO:0000256" key="4">
    <source>
        <dbReference type="ARBA" id="ARBA00022679"/>
    </source>
</evidence>
<evidence type="ECO:0000256" key="6">
    <source>
        <dbReference type="ARBA" id="ARBA00022741"/>
    </source>
</evidence>
<comment type="function">
    <text evidence="2 10 12">Catalyzes the transfer of a dimethylallyl group onto the adenine at position 37 in tRNAs that read codons beginning with uridine, leading to the formation of N6-(dimethylallyl)adenosine (i(6)A).</text>
</comment>
<keyword evidence="15" id="KW-1185">Reference proteome</keyword>
<evidence type="ECO:0000256" key="9">
    <source>
        <dbReference type="ARBA" id="ARBA00049563"/>
    </source>
</evidence>
<feature type="site" description="Interaction with substrate tRNA" evidence="10">
    <location>
        <position position="115"/>
    </location>
</feature>
<keyword evidence="6 10" id="KW-0547">Nucleotide-binding</keyword>
<comment type="caution">
    <text evidence="14">The sequence shown here is derived from an EMBL/GenBank/DDBJ whole genome shotgun (WGS) entry which is preliminary data.</text>
</comment>
<evidence type="ECO:0000313" key="14">
    <source>
        <dbReference type="EMBL" id="GGX60595.1"/>
    </source>
</evidence>
<organism evidence="14 15">
    <name type="scientific">Litorimonas cladophorae</name>
    <dbReference type="NCBI Taxonomy" id="1220491"/>
    <lineage>
        <taxon>Bacteria</taxon>
        <taxon>Pseudomonadati</taxon>
        <taxon>Pseudomonadota</taxon>
        <taxon>Alphaproteobacteria</taxon>
        <taxon>Maricaulales</taxon>
        <taxon>Robiginitomaculaceae</taxon>
    </lineage>
</organism>
<feature type="binding site" evidence="10">
    <location>
        <begin position="26"/>
        <end position="31"/>
    </location>
    <ligand>
        <name>substrate</name>
    </ligand>
</feature>
<keyword evidence="8 10" id="KW-0460">Magnesium</keyword>
<dbReference type="InterPro" id="IPR039657">
    <property type="entry name" value="Dimethylallyltransferase"/>
</dbReference>
<evidence type="ECO:0000313" key="15">
    <source>
        <dbReference type="Proteomes" id="UP000600865"/>
    </source>
</evidence>
<gene>
    <name evidence="10 14" type="primary">miaA</name>
    <name evidence="14" type="ORF">GCM10011309_08040</name>
</gene>
<comment type="catalytic activity">
    <reaction evidence="9 10 11">
        <text>adenosine(37) in tRNA + dimethylallyl diphosphate = N(6)-dimethylallyladenosine(37) in tRNA + diphosphate</text>
        <dbReference type="Rhea" id="RHEA:26482"/>
        <dbReference type="Rhea" id="RHEA-COMP:10162"/>
        <dbReference type="Rhea" id="RHEA-COMP:10375"/>
        <dbReference type="ChEBI" id="CHEBI:33019"/>
        <dbReference type="ChEBI" id="CHEBI:57623"/>
        <dbReference type="ChEBI" id="CHEBI:74411"/>
        <dbReference type="ChEBI" id="CHEBI:74415"/>
        <dbReference type="EC" id="2.5.1.75"/>
    </reaction>
</comment>
<dbReference type="Gene3D" id="1.10.20.140">
    <property type="match status" value="1"/>
</dbReference>
<protein>
    <recommendedName>
        <fullName evidence="10">tRNA dimethylallyltransferase</fullName>
        <ecNumber evidence="10">2.5.1.75</ecNumber>
    </recommendedName>
    <alternativeName>
        <fullName evidence="10">Dimethylallyl diphosphate:tRNA dimethylallyltransferase</fullName>
        <shortName evidence="10">DMAPP:tRNA dimethylallyltransferase</shortName>
        <shortName evidence="10">DMATase</shortName>
    </alternativeName>
    <alternativeName>
        <fullName evidence="10">Isopentenyl-diphosphate:tRNA isopentenyltransferase</fullName>
        <shortName evidence="10">IPP transferase</shortName>
        <shortName evidence="10">IPPT</shortName>
        <shortName evidence="10">IPTase</shortName>
    </alternativeName>
</protein>
<feature type="region of interest" description="Interaction with substrate tRNA" evidence="10">
    <location>
        <begin position="173"/>
        <end position="177"/>
    </location>
</feature>
<dbReference type="SUPFAM" id="SSF52540">
    <property type="entry name" value="P-loop containing nucleoside triphosphate hydrolases"/>
    <property type="match status" value="2"/>
</dbReference>
<evidence type="ECO:0000256" key="7">
    <source>
        <dbReference type="ARBA" id="ARBA00022840"/>
    </source>
</evidence>
<evidence type="ECO:0000256" key="10">
    <source>
        <dbReference type="HAMAP-Rule" id="MF_00185"/>
    </source>
</evidence>
<name>A0A918NBL2_9PROT</name>
<keyword evidence="4 10" id="KW-0808">Transferase</keyword>
<dbReference type="PANTHER" id="PTHR11088">
    <property type="entry name" value="TRNA DIMETHYLALLYLTRANSFERASE"/>
    <property type="match status" value="1"/>
</dbReference>
<keyword evidence="5 10" id="KW-0819">tRNA processing</keyword>
<dbReference type="PANTHER" id="PTHR11088:SF60">
    <property type="entry name" value="TRNA DIMETHYLALLYLTRANSFERASE"/>
    <property type="match status" value="1"/>
</dbReference>
<feature type="binding site" evidence="10">
    <location>
        <begin position="24"/>
        <end position="31"/>
    </location>
    <ligand>
        <name>ATP</name>
        <dbReference type="ChEBI" id="CHEBI:30616"/>
    </ligand>
</feature>
<dbReference type="InterPro" id="IPR018022">
    <property type="entry name" value="IPT"/>
</dbReference>
<accession>A0A918NBL2</accession>
<proteinExistence type="inferred from homology"/>
<dbReference type="InterPro" id="IPR027417">
    <property type="entry name" value="P-loop_NTPase"/>
</dbReference>
<evidence type="ECO:0000256" key="12">
    <source>
        <dbReference type="RuleBase" id="RU003784"/>
    </source>
</evidence>
<dbReference type="Proteomes" id="UP000600865">
    <property type="component" value="Unassembled WGS sequence"/>
</dbReference>
<dbReference type="RefSeq" id="WP_189581600.1">
    <property type="nucleotide sequence ID" value="NZ_BMYV01000001.1"/>
</dbReference>
<evidence type="ECO:0000256" key="11">
    <source>
        <dbReference type="RuleBase" id="RU003783"/>
    </source>
</evidence>
<keyword evidence="7 10" id="KW-0067">ATP-binding</keyword>
<dbReference type="Gene3D" id="3.40.50.300">
    <property type="entry name" value="P-loop containing nucleotide triphosphate hydrolases"/>
    <property type="match status" value="1"/>
</dbReference>
<reference evidence="14 15" key="1">
    <citation type="journal article" date="2014" name="Int. J. Syst. Evol. Microbiol.">
        <title>Complete genome sequence of Corynebacterium casei LMG S-19264T (=DSM 44701T), isolated from a smear-ripened cheese.</title>
        <authorList>
            <consortium name="US DOE Joint Genome Institute (JGI-PGF)"/>
            <person name="Walter F."/>
            <person name="Albersmeier A."/>
            <person name="Kalinowski J."/>
            <person name="Ruckert C."/>
        </authorList>
    </citation>
    <scope>NUCLEOTIDE SEQUENCE [LARGE SCALE GENOMIC DNA]</scope>
    <source>
        <strain evidence="14 15">KCTC 23968</strain>
    </source>
</reference>
<sequence length="320" mass="35318">MIVSMDGADMEDALKMKPVICIAGPTASGKSAYALEVAEVVGGEIINADALQVYEDLHILSARPLDSEMGGVPHHLFGHISGEIRYSTGEWLRSVELLILEILARGKAPVLVGGTGLYFRALLQGMADIPAVSKAVQDQTKRQLEVGGVAALRQRATELDPIATARVLGNDPQRLQRIVNVAVGTGQALSTWQSETHPVVPSRFARFCVLTPPREVLYDRINARYDQMLRQGGLQEAKAVFDKAFDKGLPVMKAIGLRQLERYFNDLCSLDEAVEDAKRESRRFAKRQMTWFRNQPPKGVFLANRSDRGRFTKGLEGLTF</sequence>
<comment type="similarity">
    <text evidence="3 10 13">Belongs to the IPP transferase family.</text>
</comment>
<dbReference type="HAMAP" id="MF_00185">
    <property type="entry name" value="IPP_trans"/>
    <property type="match status" value="1"/>
</dbReference>
<dbReference type="EMBL" id="BMYV01000001">
    <property type="protein sequence ID" value="GGX60595.1"/>
    <property type="molecule type" value="Genomic_DNA"/>
</dbReference>
<dbReference type="GO" id="GO:0005524">
    <property type="term" value="F:ATP binding"/>
    <property type="evidence" value="ECO:0007669"/>
    <property type="project" value="UniProtKB-UniRule"/>
</dbReference>
<comment type="subunit">
    <text evidence="10">Monomer.</text>
</comment>
<evidence type="ECO:0000256" key="1">
    <source>
        <dbReference type="ARBA" id="ARBA00001946"/>
    </source>
</evidence>
<evidence type="ECO:0000256" key="5">
    <source>
        <dbReference type="ARBA" id="ARBA00022694"/>
    </source>
</evidence>
<evidence type="ECO:0000256" key="8">
    <source>
        <dbReference type="ARBA" id="ARBA00022842"/>
    </source>
</evidence>
<dbReference type="NCBIfam" id="TIGR00174">
    <property type="entry name" value="miaA"/>
    <property type="match status" value="1"/>
</dbReference>
<comment type="cofactor">
    <cofactor evidence="1 10">
        <name>Mg(2+)</name>
        <dbReference type="ChEBI" id="CHEBI:18420"/>
    </cofactor>
</comment>
<evidence type="ECO:0000256" key="13">
    <source>
        <dbReference type="RuleBase" id="RU003785"/>
    </source>
</evidence>
<dbReference type="AlphaFoldDB" id="A0A918NBL2"/>